<comment type="caution">
    <text evidence="1">The sequence shown here is derived from an EMBL/GenBank/DDBJ whole genome shotgun (WGS) entry which is preliminary data.</text>
</comment>
<gene>
    <name evidence="1" type="ORF">FCALED_LOCUS10775</name>
</gene>
<feature type="non-terminal residue" evidence="1">
    <location>
        <position position="94"/>
    </location>
</feature>
<dbReference type="AlphaFoldDB" id="A0A9N9H325"/>
<dbReference type="EMBL" id="CAJVPQ010004127">
    <property type="protein sequence ID" value="CAG8645221.1"/>
    <property type="molecule type" value="Genomic_DNA"/>
</dbReference>
<dbReference type="Proteomes" id="UP000789570">
    <property type="component" value="Unassembled WGS sequence"/>
</dbReference>
<sequence length="94" mass="10650">MFWLFVSKTAISYVTPSKLSQIGLSKDMKDESSSLNILRKACLKTFQSAEMKHRNRNVCYAVDLLQTAGVTEVKDKGFLKSIAQNARPLYFERG</sequence>
<accession>A0A9N9H325</accession>
<proteinExistence type="predicted"/>
<evidence type="ECO:0000313" key="2">
    <source>
        <dbReference type="Proteomes" id="UP000789570"/>
    </source>
</evidence>
<evidence type="ECO:0000313" key="1">
    <source>
        <dbReference type="EMBL" id="CAG8645221.1"/>
    </source>
</evidence>
<organism evidence="1 2">
    <name type="scientific">Funneliformis caledonium</name>
    <dbReference type="NCBI Taxonomy" id="1117310"/>
    <lineage>
        <taxon>Eukaryota</taxon>
        <taxon>Fungi</taxon>
        <taxon>Fungi incertae sedis</taxon>
        <taxon>Mucoromycota</taxon>
        <taxon>Glomeromycotina</taxon>
        <taxon>Glomeromycetes</taxon>
        <taxon>Glomerales</taxon>
        <taxon>Glomeraceae</taxon>
        <taxon>Funneliformis</taxon>
    </lineage>
</organism>
<name>A0A9N9H325_9GLOM</name>
<keyword evidence="2" id="KW-1185">Reference proteome</keyword>
<protein>
    <submittedName>
        <fullName evidence="1">8725_t:CDS:1</fullName>
    </submittedName>
</protein>
<reference evidence="1" key="1">
    <citation type="submission" date="2021-06" db="EMBL/GenBank/DDBJ databases">
        <authorList>
            <person name="Kallberg Y."/>
            <person name="Tangrot J."/>
            <person name="Rosling A."/>
        </authorList>
    </citation>
    <scope>NUCLEOTIDE SEQUENCE</scope>
    <source>
        <strain evidence="1">UK204</strain>
    </source>
</reference>